<dbReference type="EMBL" id="SWBM01000001">
    <property type="protein sequence ID" value="TKC19105.1"/>
    <property type="molecule type" value="Genomic_DNA"/>
</dbReference>
<dbReference type="InterPro" id="IPR026820">
    <property type="entry name" value="VioB/RebD_dom"/>
</dbReference>
<dbReference type="PANTHER" id="PTHR34400:SF4">
    <property type="entry name" value="MEMBRANE PROTEIN"/>
    <property type="match status" value="1"/>
</dbReference>
<dbReference type="Proteomes" id="UP000307756">
    <property type="component" value="Unassembled WGS sequence"/>
</dbReference>
<protein>
    <recommendedName>
        <fullName evidence="1">Iminophenyl-pyruvate dimer synthase domain-containing protein</fullName>
    </recommendedName>
</protein>
<dbReference type="PANTHER" id="PTHR34400">
    <property type="match status" value="1"/>
</dbReference>
<dbReference type="InterPro" id="IPR012347">
    <property type="entry name" value="Ferritin-like"/>
</dbReference>
<dbReference type="SUPFAM" id="SSF47240">
    <property type="entry name" value="Ferritin-like"/>
    <property type="match status" value="1"/>
</dbReference>
<dbReference type="Gene3D" id="1.20.1260.10">
    <property type="match status" value="1"/>
</dbReference>
<name>A0A4U1D979_9BACI</name>
<feature type="domain" description="Iminophenyl-pyruvate dimer synthase" evidence="1">
    <location>
        <begin position="21"/>
        <end position="231"/>
    </location>
</feature>
<proteinExistence type="predicted"/>
<evidence type="ECO:0000313" key="3">
    <source>
        <dbReference type="Proteomes" id="UP000307756"/>
    </source>
</evidence>
<dbReference type="OrthoDB" id="9791649at2"/>
<dbReference type="RefSeq" id="WP_136829929.1">
    <property type="nucleotide sequence ID" value="NZ_SWBM01000001.1"/>
</dbReference>
<reference evidence="2 3" key="1">
    <citation type="journal article" date="2011" name="J. Microbiol.">
        <title>Bacillus kyonggiensis sp. nov., isolated from soil of a lettuce field.</title>
        <authorList>
            <person name="Dong K."/>
            <person name="Lee S."/>
        </authorList>
    </citation>
    <scope>NUCLEOTIDE SEQUENCE [LARGE SCALE GENOMIC DNA]</scope>
    <source>
        <strain evidence="2 3">NB22</strain>
    </source>
</reference>
<accession>A0A4U1D979</accession>
<dbReference type="AlphaFoldDB" id="A0A4U1D979"/>
<keyword evidence="3" id="KW-1185">Reference proteome</keyword>
<dbReference type="Pfam" id="PF12902">
    <property type="entry name" value="Ferritin-like"/>
    <property type="match status" value="1"/>
</dbReference>
<evidence type="ECO:0000313" key="2">
    <source>
        <dbReference type="EMBL" id="TKC19105.1"/>
    </source>
</evidence>
<dbReference type="InterPro" id="IPR009078">
    <property type="entry name" value="Ferritin-like_SF"/>
</dbReference>
<evidence type="ECO:0000259" key="1">
    <source>
        <dbReference type="Pfam" id="PF12902"/>
    </source>
</evidence>
<dbReference type="CDD" id="cd00657">
    <property type="entry name" value="Ferritin_like"/>
    <property type="match status" value="1"/>
</dbReference>
<organism evidence="2 3">
    <name type="scientific">Robertmurraya kyonggiensis</name>
    <dbReference type="NCBI Taxonomy" id="1037680"/>
    <lineage>
        <taxon>Bacteria</taxon>
        <taxon>Bacillati</taxon>
        <taxon>Bacillota</taxon>
        <taxon>Bacilli</taxon>
        <taxon>Bacillales</taxon>
        <taxon>Bacillaceae</taxon>
        <taxon>Robertmurraya</taxon>
    </lineage>
</organism>
<comment type="caution">
    <text evidence="2">The sequence shown here is derived from an EMBL/GenBank/DDBJ whole genome shotgun (WGS) entry which is preliminary data.</text>
</comment>
<gene>
    <name evidence="2" type="ORF">FA727_06040</name>
</gene>
<sequence>MSKIVSLPPKIQSIDELKNYLNLALEIELSTIPPYLVSMYTLEPDTNKESLEIIRTVVVEEMLHMLLVANIINAIGGTPVLNNKENIPKYPYEVPIKTKKNELLKINLQSFSREAIETFLEIEKNTPLDEIRESVPRDEPFNSIAEFYSTILDALIYFNNHIGEGNFFCGDPTKQIHPEYYYNSGGTSIIVTDLESAINAINLIIDQGHREDESSFCHEGPSHYQRFFEILNTNSEDSKSFFGDRITVKWDKVYKIYTNPKHINYKNHEELEKKSKEFNILYSNLLDLIHIAINGKPEVFNECNIIMFSLRNKATELMKIPLEDNFRAAPTFEYIEESNRK</sequence>